<dbReference type="GeneID" id="40328276"/>
<feature type="compositionally biased region" description="Basic and acidic residues" evidence="1">
    <location>
        <begin position="58"/>
        <end position="72"/>
    </location>
</feature>
<comment type="caution">
    <text evidence="2">The sequence shown here is derived from an EMBL/GenBank/DDBJ whole genome shotgun (WGS) entry which is preliminary data.</text>
</comment>
<gene>
    <name evidence="2" type="ORF">TraAM80_04343</name>
</gene>
<feature type="compositionally biased region" description="Low complexity" evidence="1">
    <location>
        <begin position="83"/>
        <end position="99"/>
    </location>
</feature>
<dbReference type="EMBL" id="MKGL01000125">
    <property type="protein sequence ID" value="RNF05810.1"/>
    <property type="molecule type" value="Genomic_DNA"/>
</dbReference>
<name>A0A422NJY8_TRYRA</name>
<evidence type="ECO:0000313" key="2">
    <source>
        <dbReference type="EMBL" id="RNF05810.1"/>
    </source>
</evidence>
<dbReference type="AlphaFoldDB" id="A0A422NJY8"/>
<sequence length="99" mass="10913">MHTAVFVHTCMHKLSTTPFFLHCLHSIGLQNNICAASNPPASSSQFLQPCIQLELEKENTQSDDSRLRDSESSRLPPFVTQLSRSEAQSRAAASGDAKR</sequence>
<keyword evidence="3" id="KW-1185">Reference proteome</keyword>
<reference evidence="2 3" key="1">
    <citation type="journal article" date="2018" name="BMC Genomics">
        <title>Genomic comparison of Trypanosoma conorhini and Trypanosoma rangeli to Trypanosoma cruzi strains of high and low virulence.</title>
        <authorList>
            <person name="Bradwell K.R."/>
            <person name="Koparde V.N."/>
            <person name="Matveyev A.V."/>
            <person name="Serrano M.G."/>
            <person name="Alves J.M."/>
            <person name="Parikh H."/>
            <person name="Huang B."/>
            <person name="Lee V."/>
            <person name="Espinosa-Alvarez O."/>
            <person name="Ortiz P.A."/>
            <person name="Costa-Martins A.G."/>
            <person name="Teixeira M.M."/>
            <person name="Buck G.A."/>
        </authorList>
    </citation>
    <scope>NUCLEOTIDE SEQUENCE [LARGE SCALE GENOMIC DNA]</scope>
    <source>
        <strain evidence="2 3">AM80</strain>
    </source>
</reference>
<evidence type="ECO:0000313" key="3">
    <source>
        <dbReference type="Proteomes" id="UP000283634"/>
    </source>
</evidence>
<dbReference type="Proteomes" id="UP000283634">
    <property type="component" value="Unassembled WGS sequence"/>
</dbReference>
<dbReference type="RefSeq" id="XP_029238903.1">
    <property type="nucleotide sequence ID" value="XM_029381276.1"/>
</dbReference>
<feature type="region of interest" description="Disordered" evidence="1">
    <location>
        <begin position="58"/>
        <end position="99"/>
    </location>
</feature>
<organism evidence="2 3">
    <name type="scientific">Trypanosoma rangeli</name>
    <dbReference type="NCBI Taxonomy" id="5698"/>
    <lineage>
        <taxon>Eukaryota</taxon>
        <taxon>Discoba</taxon>
        <taxon>Euglenozoa</taxon>
        <taxon>Kinetoplastea</taxon>
        <taxon>Metakinetoplastina</taxon>
        <taxon>Trypanosomatida</taxon>
        <taxon>Trypanosomatidae</taxon>
        <taxon>Trypanosoma</taxon>
        <taxon>Herpetosoma</taxon>
    </lineage>
</organism>
<protein>
    <submittedName>
        <fullName evidence="2">Uncharacterized protein</fullName>
    </submittedName>
</protein>
<accession>A0A422NJY8</accession>
<proteinExistence type="predicted"/>
<evidence type="ECO:0000256" key="1">
    <source>
        <dbReference type="SAM" id="MobiDB-lite"/>
    </source>
</evidence>